<evidence type="ECO:0000256" key="1">
    <source>
        <dbReference type="ARBA" id="ARBA00006739"/>
    </source>
</evidence>
<evidence type="ECO:0000313" key="4">
    <source>
        <dbReference type="Proteomes" id="UP000585905"/>
    </source>
</evidence>
<dbReference type="AlphaFoldDB" id="A0A839EFD3"/>
<dbReference type="Proteomes" id="UP000585905">
    <property type="component" value="Unassembled WGS sequence"/>
</dbReference>
<dbReference type="GO" id="GO:0016740">
    <property type="term" value="F:transferase activity"/>
    <property type="evidence" value="ECO:0007669"/>
    <property type="project" value="UniProtKB-KW"/>
</dbReference>
<keyword evidence="3" id="KW-0808">Transferase</keyword>
<dbReference type="InterPro" id="IPR050256">
    <property type="entry name" value="Glycosyltransferase_2"/>
</dbReference>
<dbReference type="EMBL" id="JACGWX010000009">
    <property type="protein sequence ID" value="MBA8848944.1"/>
    <property type="molecule type" value="Genomic_DNA"/>
</dbReference>
<comment type="caution">
    <text evidence="3">The sequence shown here is derived from an EMBL/GenBank/DDBJ whole genome shotgun (WGS) entry which is preliminary data.</text>
</comment>
<dbReference type="PANTHER" id="PTHR48090">
    <property type="entry name" value="UNDECAPRENYL-PHOSPHATE 4-DEOXY-4-FORMAMIDO-L-ARABINOSE TRANSFERASE-RELATED"/>
    <property type="match status" value="1"/>
</dbReference>
<dbReference type="InterPro" id="IPR001173">
    <property type="entry name" value="Glyco_trans_2-like"/>
</dbReference>
<gene>
    <name evidence="3" type="ORF">FHX53_002561</name>
</gene>
<comment type="similarity">
    <text evidence="1">Belongs to the glycosyltransferase 2 family.</text>
</comment>
<dbReference type="InterPro" id="IPR029044">
    <property type="entry name" value="Nucleotide-diphossugar_trans"/>
</dbReference>
<dbReference type="Gene3D" id="3.90.550.10">
    <property type="entry name" value="Spore Coat Polysaccharide Biosynthesis Protein SpsA, Chain A"/>
    <property type="match status" value="1"/>
</dbReference>
<dbReference type="SUPFAM" id="SSF53448">
    <property type="entry name" value="Nucleotide-diphospho-sugar transferases"/>
    <property type="match status" value="1"/>
</dbReference>
<dbReference type="CDD" id="cd04179">
    <property type="entry name" value="DPM_DPG-synthase_like"/>
    <property type="match status" value="1"/>
</dbReference>
<dbReference type="Pfam" id="PF00535">
    <property type="entry name" value="Glycos_transf_2"/>
    <property type="match status" value="1"/>
</dbReference>
<sequence>MDDVSSGRRVLVIIPAYNESESVADVIAEVAREVPTASCLVIDDGSRDDTAAVARRAGAGVLHLPINLGVGGAMRAGYRFAAENGFDVAIQIDADGQHDPGHVTDLLEVLADADIVIGARFAGIGDYEVRGPRKWAMRFLSSTLSHATRTRLTDTTSGFKACGPRAIALFAREMPAEYLGDTIEALVIAAKNGLTVRQVPVAMRERSAGVPSHNPVKSAVYLLRAVFALFFAYARPTSGGTDR</sequence>
<feature type="domain" description="Glycosyltransferase 2-like" evidence="2">
    <location>
        <begin position="12"/>
        <end position="160"/>
    </location>
</feature>
<proteinExistence type="inferred from homology"/>
<keyword evidence="4" id="KW-1185">Reference proteome</keyword>
<dbReference type="PANTHER" id="PTHR48090:SF7">
    <property type="entry name" value="RFBJ PROTEIN"/>
    <property type="match status" value="1"/>
</dbReference>
<reference evidence="3 4" key="1">
    <citation type="submission" date="2020-07" db="EMBL/GenBank/DDBJ databases">
        <title>Sequencing the genomes of 1000 actinobacteria strains.</title>
        <authorList>
            <person name="Klenk H.-P."/>
        </authorList>
    </citation>
    <scope>NUCLEOTIDE SEQUENCE [LARGE SCALE GENOMIC DNA]</scope>
    <source>
        <strain evidence="3 4">DSM 19663</strain>
    </source>
</reference>
<name>A0A839EFD3_9MICO</name>
<dbReference type="RefSeq" id="WP_182491719.1">
    <property type="nucleotide sequence ID" value="NZ_BAAAOV010000004.1"/>
</dbReference>
<organism evidence="3 4">
    <name type="scientific">Microcella alkalica</name>
    <dbReference type="NCBI Taxonomy" id="355930"/>
    <lineage>
        <taxon>Bacteria</taxon>
        <taxon>Bacillati</taxon>
        <taxon>Actinomycetota</taxon>
        <taxon>Actinomycetes</taxon>
        <taxon>Micrococcales</taxon>
        <taxon>Microbacteriaceae</taxon>
        <taxon>Microcella</taxon>
    </lineage>
</organism>
<evidence type="ECO:0000313" key="3">
    <source>
        <dbReference type="EMBL" id="MBA8848944.1"/>
    </source>
</evidence>
<evidence type="ECO:0000259" key="2">
    <source>
        <dbReference type="Pfam" id="PF00535"/>
    </source>
</evidence>
<protein>
    <submittedName>
        <fullName evidence="3">Glycosyltransferase involved in cell wall biosynthesis</fullName>
    </submittedName>
</protein>
<accession>A0A839EFD3</accession>